<sequence>MQDPPDCHMGNPDMTGDSPRTGTGIVLHQTKHSLHIVWRSYSSLTFLCVHDEGSAVGQFLVQACKEGVAGSLPPGQRWAHNRCAARPLQSAARCISASSAFV</sequence>
<organism evidence="2 3">
    <name type="scientific">Araneus ventricosus</name>
    <name type="common">Orbweaver spider</name>
    <name type="synonym">Epeira ventricosa</name>
    <dbReference type="NCBI Taxonomy" id="182803"/>
    <lineage>
        <taxon>Eukaryota</taxon>
        <taxon>Metazoa</taxon>
        <taxon>Ecdysozoa</taxon>
        <taxon>Arthropoda</taxon>
        <taxon>Chelicerata</taxon>
        <taxon>Arachnida</taxon>
        <taxon>Araneae</taxon>
        <taxon>Araneomorphae</taxon>
        <taxon>Entelegynae</taxon>
        <taxon>Araneoidea</taxon>
        <taxon>Araneidae</taxon>
        <taxon>Araneus</taxon>
    </lineage>
</organism>
<comment type="caution">
    <text evidence="2">The sequence shown here is derived from an EMBL/GenBank/DDBJ whole genome shotgun (WGS) entry which is preliminary data.</text>
</comment>
<accession>A0A4Y2NFJ7</accession>
<protein>
    <submittedName>
        <fullName evidence="2">Uncharacterized protein</fullName>
    </submittedName>
</protein>
<gene>
    <name evidence="2" type="ORF">AVEN_132036_1</name>
</gene>
<evidence type="ECO:0000313" key="2">
    <source>
        <dbReference type="EMBL" id="GBN36536.1"/>
    </source>
</evidence>
<evidence type="ECO:0000313" key="3">
    <source>
        <dbReference type="Proteomes" id="UP000499080"/>
    </source>
</evidence>
<reference evidence="2 3" key="1">
    <citation type="journal article" date="2019" name="Sci. Rep.">
        <title>Orb-weaving spider Araneus ventricosus genome elucidates the spidroin gene catalogue.</title>
        <authorList>
            <person name="Kono N."/>
            <person name="Nakamura H."/>
            <person name="Ohtoshi R."/>
            <person name="Moran D.A.P."/>
            <person name="Shinohara A."/>
            <person name="Yoshida Y."/>
            <person name="Fujiwara M."/>
            <person name="Mori M."/>
            <person name="Tomita M."/>
            <person name="Arakawa K."/>
        </authorList>
    </citation>
    <scope>NUCLEOTIDE SEQUENCE [LARGE SCALE GENOMIC DNA]</scope>
</reference>
<name>A0A4Y2NFJ7_ARAVE</name>
<feature type="region of interest" description="Disordered" evidence="1">
    <location>
        <begin position="1"/>
        <end position="22"/>
    </location>
</feature>
<dbReference type="Proteomes" id="UP000499080">
    <property type="component" value="Unassembled WGS sequence"/>
</dbReference>
<dbReference type="AlphaFoldDB" id="A0A4Y2NFJ7"/>
<evidence type="ECO:0000256" key="1">
    <source>
        <dbReference type="SAM" id="MobiDB-lite"/>
    </source>
</evidence>
<keyword evidence="3" id="KW-1185">Reference proteome</keyword>
<dbReference type="EMBL" id="BGPR01008857">
    <property type="protein sequence ID" value="GBN36536.1"/>
    <property type="molecule type" value="Genomic_DNA"/>
</dbReference>
<proteinExistence type="predicted"/>